<protein>
    <recommendedName>
        <fullName evidence="4">ABC transporter substrate-binding protein</fullName>
    </recommendedName>
</protein>
<accession>A0A919Y875</accession>
<dbReference type="PROSITE" id="PS51257">
    <property type="entry name" value="PROKAR_LIPOPROTEIN"/>
    <property type="match status" value="1"/>
</dbReference>
<evidence type="ECO:0000256" key="1">
    <source>
        <dbReference type="SAM" id="SignalP"/>
    </source>
</evidence>
<sequence>MIKFRMMFTCLLLVILMVSGCSSGSSLNDKVKTLTLCSAAPSWWAI</sequence>
<keyword evidence="1" id="KW-0732">Signal</keyword>
<name>A0A919Y875_9BACL</name>
<organism evidence="2 3">
    <name type="scientific">Paenibacillus azoreducens</name>
    <dbReference type="NCBI Taxonomy" id="116718"/>
    <lineage>
        <taxon>Bacteria</taxon>
        <taxon>Bacillati</taxon>
        <taxon>Bacillota</taxon>
        <taxon>Bacilli</taxon>
        <taxon>Bacillales</taxon>
        <taxon>Paenibacillaceae</taxon>
        <taxon>Paenibacillus</taxon>
    </lineage>
</organism>
<evidence type="ECO:0000313" key="2">
    <source>
        <dbReference type="EMBL" id="GIO45614.1"/>
    </source>
</evidence>
<feature type="signal peptide" evidence="1">
    <location>
        <begin position="1"/>
        <end position="27"/>
    </location>
</feature>
<evidence type="ECO:0008006" key="4">
    <source>
        <dbReference type="Google" id="ProtNLM"/>
    </source>
</evidence>
<evidence type="ECO:0000313" key="3">
    <source>
        <dbReference type="Proteomes" id="UP000682811"/>
    </source>
</evidence>
<dbReference type="AlphaFoldDB" id="A0A919Y875"/>
<dbReference type="Proteomes" id="UP000682811">
    <property type="component" value="Unassembled WGS sequence"/>
</dbReference>
<keyword evidence="3" id="KW-1185">Reference proteome</keyword>
<gene>
    <name evidence="2" type="ORF">J34TS1_03790</name>
</gene>
<feature type="chain" id="PRO_5039482401" description="ABC transporter substrate-binding protein" evidence="1">
    <location>
        <begin position="28"/>
        <end position="46"/>
    </location>
</feature>
<proteinExistence type="predicted"/>
<comment type="caution">
    <text evidence="2">The sequence shown here is derived from an EMBL/GenBank/DDBJ whole genome shotgun (WGS) entry which is preliminary data.</text>
</comment>
<reference evidence="2 3" key="1">
    <citation type="submission" date="2021-03" db="EMBL/GenBank/DDBJ databases">
        <title>Antimicrobial resistance genes in bacteria isolated from Japanese honey, and their potential for conferring macrolide and lincosamide resistance in the American foulbrood pathogen Paenibacillus larvae.</title>
        <authorList>
            <person name="Okamoto M."/>
            <person name="Kumagai M."/>
            <person name="Kanamori H."/>
            <person name="Takamatsu D."/>
        </authorList>
    </citation>
    <scope>NUCLEOTIDE SEQUENCE [LARGE SCALE GENOMIC DNA]</scope>
    <source>
        <strain evidence="2 3">J34TS1</strain>
    </source>
</reference>
<dbReference type="EMBL" id="BORT01000001">
    <property type="protein sequence ID" value="GIO45614.1"/>
    <property type="molecule type" value="Genomic_DNA"/>
</dbReference>